<feature type="domain" description="DUF8202" evidence="2">
    <location>
        <begin position="2114"/>
        <end position="2286"/>
    </location>
</feature>
<keyword evidence="1" id="KW-0732">Signal</keyword>
<dbReference type="Proteomes" id="UP000662618">
    <property type="component" value="Unassembled WGS sequence"/>
</dbReference>
<feature type="chain" id="PRO_5040324961" description="DUF8202 domain-containing protein" evidence="1">
    <location>
        <begin position="22"/>
        <end position="2413"/>
    </location>
</feature>
<feature type="domain" description="DUF8202" evidence="2">
    <location>
        <begin position="411"/>
        <end position="594"/>
    </location>
</feature>
<gene>
    <name evidence="3" type="ORF">CHRY9390_02422</name>
</gene>
<feature type="domain" description="DUF8202" evidence="2">
    <location>
        <begin position="1272"/>
        <end position="1446"/>
    </location>
</feature>
<feature type="domain" description="DUF8202" evidence="2">
    <location>
        <begin position="823"/>
        <end position="1004"/>
    </location>
</feature>
<evidence type="ECO:0000259" key="2">
    <source>
        <dbReference type="Pfam" id="PF26628"/>
    </source>
</evidence>
<proteinExistence type="predicted"/>
<comment type="caution">
    <text evidence="3">The sequence shown here is derived from an EMBL/GenBank/DDBJ whole genome shotgun (WGS) entry which is preliminary data.</text>
</comment>
<dbReference type="Pfam" id="PF26628">
    <property type="entry name" value="DUF8202"/>
    <property type="match status" value="5"/>
</dbReference>
<keyword evidence="4" id="KW-1185">Reference proteome</keyword>
<protein>
    <recommendedName>
        <fullName evidence="2">DUF8202 domain-containing protein</fullName>
    </recommendedName>
</protein>
<dbReference type="InterPro" id="IPR058515">
    <property type="entry name" value="DUF8202"/>
</dbReference>
<feature type="signal peptide" evidence="1">
    <location>
        <begin position="1"/>
        <end position="21"/>
    </location>
</feature>
<feature type="domain" description="DUF8202" evidence="2">
    <location>
        <begin position="1687"/>
        <end position="1860"/>
    </location>
</feature>
<name>A0A9N8QVB6_9FLAO</name>
<evidence type="ECO:0000313" key="3">
    <source>
        <dbReference type="EMBL" id="CAD7811827.1"/>
    </source>
</evidence>
<evidence type="ECO:0000313" key="4">
    <source>
        <dbReference type="Proteomes" id="UP000662618"/>
    </source>
</evidence>
<evidence type="ECO:0000256" key="1">
    <source>
        <dbReference type="SAM" id="SignalP"/>
    </source>
</evidence>
<reference evidence="3" key="1">
    <citation type="submission" date="2020-12" db="EMBL/GenBank/DDBJ databases">
        <authorList>
            <person name="Rodrigo-Torres L."/>
            <person name="Arahal R. D."/>
            <person name="Lucena T."/>
        </authorList>
    </citation>
    <scope>NUCLEOTIDE SEQUENCE</scope>
    <source>
        <strain evidence="3">CECT 9390</strain>
    </source>
</reference>
<dbReference type="EMBL" id="CAJIMS010000001">
    <property type="protein sequence ID" value="CAD7811827.1"/>
    <property type="molecule type" value="Genomic_DNA"/>
</dbReference>
<accession>A0A9N8QVB6</accession>
<organism evidence="3 4">
    <name type="scientific">Chryseobacterium aquaeductus</name>
    <dbReference type="NCBI Taxonomy" id="2675056"/>
    <lineage>
        <taxon>Bacteria</taxon>
        <taxon>Pseudomonadati</taxon>
        <taxon>Bacteroidota</taxon>
        <taxon>Flavobacteriia</taxon>
        <taxon>Flavobacteriales</taxon>
        <taxon>Weeksellaceae</taxon>
        <taxon>Chryseobacterium group</taxon>
        <taxon>Chryseobacterium</taxon>
    </lineage>
</organism>
<sequence length="2413" mass="253823">MKKINLLMFLCSLLCNILIFAQGHNPGAVLPATPSTVPWNVYTSAPDYRQDASVTNAQNTALLPTGTSGTDIFANYTVDTSAYTFYLVYTTNGSIPTKINGTVVNMSFAVFSTPNRIWGGKIPQQAAGTVVNYVIYVNTTGGTLAAANNRIASANLGIQGAWTEGNAYYSFVSPGGVPNSLLWLKADAGITSTTAGFFTNVSQWGDQSGNGLNATQSTAGNRPEYWDRLLFSGGTQRAFNFNPTIAFTSATSPDYFTLPSGFSSFTNGMSSFVVSTVNTGSATTSETVFDLGNGQANNNIRLFKNPLQGYFTARVYNGGTAATAINSSANATLQSKPDIFGYELSGGTAGSNNTGQLIVNGLQSSVATQRVPNVVTRSSNYIGFSAFAGDDGLFSGMPELILYNRQLSTSERNRVNSYLAIKYGIALGQSTPQNYVSSDGSVVWDAVTAGSFNNDIAGIGRDDASGLYQKISNSITSGITTSNTDLIQPIFSAGPITSLNSDNTGVIADKSFMMWANNGGSDKFNTAITGIQRVNFRMQNIWQIQTLNPGGLPSTVRIALPQFTVSVSNPMLLVSNTASFSSASAQYPMNVVTVDNVSYLVADVSLSAGQYFTFAGLLGSPGGVSGGYFWLRADIGTYSSTDGDNLLYWNDVFNYGTIADSGTGTTYSDSPSSNINFNPTIQFGGFFRYNASGRPIPSSTAAAGFAVGTSSALSNTNYFTFLSTGGSLGLLAPDASGNVVWRGPNTSVLSAAWGGSFGVPYMWSGMSNSAITPNRSLFRDGLQIASGAGVTTFSNAATTTTNIGSNGNRGEVISFIIPLTVTQRQQVESYLAIKYGISQGNISSPVNYLDGNGTVIWTGSSTYQNNVSGIGRDDVSILYQKQSKSVNSGSQVVIALGTVAVSNNTNSNTFASDKQFFVWGDDNGSLTNILSTGNTTYPFRFSRIWKTQNTSSFAQGITVYYPVSAFGNAPVSTVSLLYGTSTTSLNDGTASAIAQSSTTMINGVSYYVFAVPPGQVGNMQFFTFTGTQASPGGVTGESLWLRSDADTSTTVDGTNLSSWLDQSGNGNHAAQATGINQPLYRSANTGLLNFNPSIYFDGNTTSDANRDWLDITSPSNNLNTANSNYNIFASYSTQSIGQDIVCYISDGTGVKYDGYGDANTGGVLEFHLGTNTSNPDAFLQDRTAVGNTSISAYTHSIGIPFIQRGVYLNASVRVSVNGSAETSTATTRVNKTASNYRIGGHTDTTTGTFGRFFYGNLTDVIIYKSDLSAANKNRVESYLAIKNGVTLNQTTAQNYTASDGTTIFWDGTTNATYRNNIAGIARDDLSALNQKQAASQNSGIQPVVALGNIFDTNANNTNTFSGDLSALVWGSDTGSTNFATPFAFGSLNSRMTRFWKVQETGTVGTVKVALLKSQMPLNLTHHTLLVSSNDTFDGADTRTAMTLETIGGVEYYTATVLDFNSGDFFSFAALVTAPGGVITNLQRWYKGDAGVTTATGVSAWQDQAGGFTVDQGTAANQPTYNTASSLLNFNPSISFDGTNDVLTSATAGVISGSGATTYHFITTVDGTGIGKNVLNTGVVDTNDFSLRGTNGPTGHLAKVVAGNNSNLASIANAYTLNQASLTRAGYSGSANYISSEGGSETTSSAYTANVNNANIRIGSKLDGTFYWNGKIGEIITYNGKQSAADYIKVESYLAVKYGITKAGNYQNSSATVTWNSGGGYDNNIAGIAKDDASALNQKQSQSVNVATSQVVIALGTVAADNISNANTFSTDNQFFVWGDDNGSLTNILSTGNPTFSYRFTRIWKTQNTGSFAQGITVYYPVSVFGNAPSTTVSLLYGTSTTSLSNGTATAIAQTSTTTINGTSYYVFTVPSGQVSNMQFFTFTGTQTSPGGVSNNLALWLRADAGTNTTTDGASVTSWNDQSIWGRHAGNANLVNYRSGSNIKAINFNSVVDFDNADSRIYNITGGLMSTTTSLSQFFLIADVPTTGFSTQKYFGGFSSSFSSGGTFFNEAPSFRPTISAHLTSGASTSSLTFNPSLLGTKAMMGLVLNPPANTIALRQNGIQSASLPTGTSRVGNDGYILGNDNFDGWGDNPSPEAPIGEVIAYETNLSGTDLAKVESYLAIKYGMTLGTNAAAVSYLNSAGTSIWTGSTNYQNNIAGIGLDELSALNQKVSKSVNNGSVLTIATNADFTLSNDDPSRTAISNNLSALVIGDDNGSASTVVNTGLAPSFNTRLVRKWAIKNTNYTQNASLQFSGLPAGYSWNLVWDADGDFSSGAVNIGALNGSGQGTFTAAQLSTGYLSIMASAVCYKPAATIGTTLDSKYGITALGRAGSDHPDNWPMVRKGAWMVLEAKTKGLVINRLTTAQIAAIPAANLVEGMMIYDTTGNCLKVYTSTDGGSTFSWQCFSTQTCPD</sequence>